<name>A0A5D3BZ11_CUCMM</name>
<dbReference type="EMBL" id="SSTE01004728">
    <property type="protein sequence ID" value="KAA0062096.1"/>
    <property type="molecule type" value="Genomic_DNA"/>
</dbReference>
<dbReference type="Proteomes" id="UP000321393">
    <property type="component" value="Unassembled WGS sequence"/>
</dbReference>
<gene>
    <name evidence="3" type="ORF">E5676_scaffold143G001420</name>
    <name evidence="2" type="ORF">E6C27_scaffold89G004460</name>
</gene>
<feature type="region of interest" description="Disordered" evidence="1">
    <location>
        <begin position="1"/>
        <end position="23"/>
    </location>
</feature>
<reference evidence="4 5" key="1">
    <citation type="submission" date="2019-08" db="EMBL/GenBank/DDBJ databases">
        <title>Draft genome sequences of two oriental melons (Cucumis melo L. var makuwa).</title>
        <authorList>
            <person name="Kwon S.-Y."/>
        </authorList>
    </citation>
    <scope>NUCLEOTIDE SEQUENCE [LARGE SCALE GENOMIC DNA]</scope>
    <source>
        <strain evidence="5">cv. Chang Bougi</strain>
        <strain evidence="4">cv. SW 3</strain>
        <tissue evidence="3">Leaf</tissue>
    </source>
</reference>
<feature type="compositionally biased region" description="Polar residues" evidence="1">
    <location>
        <begin position="1"/>
        <end position="16"/>
    </location>
</feature>
<sequence>MLELLSQPTLKSSQPLSRDKISKAVLDRRPDYSKGLGWGPGQSLKRLFAVLRLHHMSKRDMPGRLLN</sequence>
<organism evidence="3 5">
    <name type="scientific">Cucumis melo var. makuwa</name>
    <name type="common">Oriental melon</name>
    <dbReference type="NCBI Taxonomy" id="1194695"/>
    <lineage>
        <taxon>Eukaryota</taxon>
        <taxon>Viridiplantae</taxon>
        <taxon>Streptophyta</taxon>
        <taxon>Embryophyta</taxon>
        <taxon>Tracheophyta</taxon>
        <taxon>Spermatophyta</taxon>
        <taxon>Magnoliopsida</taxon>
        <taxon>eudicotyledons</taxon>
        <taxon>Gunneridae</taxon>
        <taxon>Pentapetalae</taxon>
        <taxon>rosids</taxon>
        <taxon>fabids</taxon>
        <taxon>Cucurbitales</taxon>
        <taxon>Cucurbitaceae</taxon>
        <taxon>Benincaseae</taxon>
        <taxon>Cucumis</taxon>
    </lineage>
</organism>
<comment type="caution">
    <text evidence="3">The sequence shown here is derived from an EMBL/GenBank/DDBJ whole genome shotgun (WGS) entry which is preliminary data.</text>
</comment>
<evidence type="ECO:0000313" key="5">
    <source>
        <dbReference type="Proteomes" id="UP000321947"/>
    </source>
</evidence>
<proteinExistence type="predicted"/>
<evidence type="ECO:0000313" key="2">
    <source>
        <dbReference type="EMBL" id="KAA0062096.1"/>
    </source>
</evidence>
<accession>A0A5D3BZ11</accession>
<protein>
    <submittedName>
        <fullName evidence="3">Uncharacterized protein</fullName>
    </submittedName>
</protein>
<evidence type="ECO:0000256" key="1">
    <source>
        <dbReference type="SAM" id="MobiDB-lite"/>
    </source>
</evidence>
<dbReference type="Proteomes" id="UP000321947">
    <property type="component" value="Unassembled WGS sequence"/>
</dbReference>
<dbReference type="AlphaFoldDB" id="A0A5D3BZ11"/>
<evidence type="ECO:0000313" key="3">
    <source>
        <dbReference type="EMBL" id="TYK04931.1"/>
    </source>
</evidence>
<dbReference type="EMBL" id="SSTD01014011">
    <property type="protein sequence ID" value="TYK04931.1"/>
    <property type="molecule type" value="Genomic_DNA"/>
</dbReference>
<evidence type="ECO:0000313" key="4">
    <source>
        <dbReference type="Proteomes" id="UP000321393"/>
    </source>
</evidence>